<dbReference type="GO" id="GO:0003924">
    <property type="term" value="F:GTPase activity"/>
    <property type="evidence" value="ECO:0007669"/>
    <property type="project" value="InterPro"/>
</dbReference>
<dbReference type="GO" id="GO:0005739">
    <property type="term" value="C:mitochondrion"/>
    <property type="evidence" value="ECO:0007669"/>
    <property type="project" value="TreeGrafter"/>
</dbReference>
<comment type="caution">
    <text evidence="5">The sequence shown here is derived from an EMBL/GenBank/DDBJ whole genome shotgun (WGS) entry which is preliminary data.</text>
</comment>
<dbReference type="OrthoDB" id="5061070at2759"/>
<feature type="domain" description="Dynamin-type G" evidence="4">
    <location>
        <begin position="44"/>
        <end position="323"/>
    </location>
</feature>
<dbReference type="CDD" id="cd08771">
    <property type="entry name" value="DLP_1"/>
    <property type="match status" value="1"/>
</dbReference>
<dbReference type="AlphaFoldDB" id="A0A9K3CTI1"/>
<dbReference type="GO" id="GO:0016559">
    <property type="term" value="P:peroxisome fission"/>
    <property type="evidence" value="ECO:0007669"/>
    <property type="project" value="TreeGrafter"/>
</dbReference>
<evidence type="ECO:0000256" key="1">
    <source>
        <dbReference type="ARBA" id="ARBA00022741"/>
    </source>
</evidence>
<dbReference type="GO" id="GO:0048312">
    <property type="term" value="P:intracellular distribution of mitochondria"/>
    <property type="evidence" value="ECO:0007669"/>
    <property type="project" value="TreeGrafter"/>
</dbReference>
<dbReference type="EMBL" id="BDIP01000622">
    <property type="protein sequence ID" value="GIQ82207.1"/>
    <property type="molecule type" value="Genomic_DNA"/>
</dbReference>
<dbReference type="Pfam" id="PF01031">
    <property type="entry name" value="Dynamin_M"/>
    <property type="match status" value="1"/>
</dbReference>
<accession>A0A9K3CTI1</accession>
<dbReference type="Gene3D" id="3.40.50.300">
    <property type="entry name" value="P-loop containing nucleotide triphosphate hydrolases"/>
    <property type="match status" value="1"/>
</dbReference>
<evidence type="ECO:0000259" key="4">
    <source>
        <dbReference type="PROSITE" id="PS51718"/>
    </source>
</evidence>
<dbReference type="InterPro" id="IPR045063">
    <property type="entry name" value="Dynamin_N"/>
</dbReference>
<dbReference type="GO" id="GO:0006897">
    <property type="term" value="P:endocytosis"/>
    <property type="evidence" value="ECO:0007669"/>
    <property type="project" value="TreeGrafter"/>
</dbReference>
<reference evidence="5 6" key="1">
    <citation type="journal article" date="2018" name="PLoS ONE">
        <title>The draft genome of Kipferlia bialata reveals reductive genome evolution in fornicate parasites.</title>
        <authorList>
            <person name="Tanifuji G."/>
            <person name="Takabayashi S."/>
            <person name="Kume K."/>
            <person name="Takagi M."/>
            <person name="Nakayama T."/>
            <person name="Kamikawa R."/>
            <person name="Inagaki Y."/>
            <person name="Hashimoto T."/>
        </authorList>
    </citation>
    <scope>NUCLEOTIDE SEQUENCE [LARGE SCALE GENOMIC DNA]</scope>
    <source>
        <strain evidence="5">NY0173</strain>
    </source>
</reference>
<keyword evidence="6" id="KW-1185">Reference proteome</keyword>
<dbReference type="PANTHER" id="PTHR11566:SF21">
    <property type="entry name" value="DYNAMIN RELATED PROTEIN 1, ISOFORM A"/>
    <property type="match status" value="1"/>
</dbReference>
<dbReference type="GO" id="GO:0005525">
    <property type="term" value="F:GTP binding"/>
    <property type="evidence" value="ECO:0007669"/>
    <property type="project" value="UniProtKB-KW"/>
</dbReference>
<dbReference type="Pfam" id="PF00350">
    <property type="entry name" value="Dynamin_N"/>
    <property type="match status" value="1"/>
</dbReference>
<name>A0A9K3CTI1_9EUKA</name>
<evidence type="ECO:0000313" key="6">
    <source>
        <dbReference type="Proteomes" id="UP000265618"/>
    </source>
</evidence>
<dbReference type="SMART" id="SM00053">
    <property type="entry name" value="DYNc"/>
    <property type="match status" value="1"/>
</dbReference>
<dbReference type="InterPro" id="IPR027417">
    <property type="entry name" value="P-loop_NTPase"/>
</dbReference>
<dbReference type="GO" id="GO:0005874">
    <property type="term" value="C:microtubule"/>
    <property type="evidence" value="ECO:0007669"/>
    <property type="project" value="TreeGrafter"/>
</dbReference>
<evidence type="ECO:0000256" key="2">
    <source>
        <dbReference type="ARBA" id="ARBA00023134"/>
    </source>
</evidence>
<organism evidence="5 6">
    <name type="scientific">Kipferlia bialata</name>
    <dbReference type="NCBI Taxonomy" id="797122"/>
    <lineage>
        <taxon>Eukaryota</taxon>
        <taxon>Metamonada</taxon>
        <taxon>Carpediemonas-like organisms</taxon>
        <taxon>Kipferlia</taxon>
    </lineage>
</organism>
<evidence type="ECO:0000256" key="3">
    <source>
        <dbReference type="RuleBase" id="RU003932"/>
    </source>
</evidence>
<dbReference type="GO" id="GO:0008017">
    <property type="term" value="F:microtubule binding"/>
    <property type="evidence" value="ECO:0007669"/>
    <property type="project" value="TreeGrafter"/>
</dbReference>
<dbReference type="PRINTS" id="PR00195">
    <property type="entry name" value="DYNAMIN"/>
</dbReference>
<dbReference type="Proteomes" id="UP000265618">
    <property type="component" value="Unassembled WGS sequence"/>
</dbReference>
<dbReference type="SUPFAM" id="SSF52540">
    <property type="entry name" value="P-loop containing nucleoside triphosphate hydrolases"/>
    <property type="match status" value="1"/>
</dbReference>
<dbReference type="PROSITE" id="PS00410">
    <property type="entry name" value="G_DYNAMIN_1"/>
    <property type="match status" value="1"/>
</dbReference>
<proteinExistence type="inferred from homology"/>
<sequence length="691" mass="75528">MPEASSVEGDEGGAKLFATYDKSDAQRLISLIDDIRKMVGGVESISLPEILFLGDQSSGKSSCIEALCGAPLPRGSGICTRVPIVFCFKRNTSLETPQCHVSYSCPERDIEVVREAVAVDSLGDRLRQAQVEIAGRRNGVVDCPVTVSLESADVPDLTIIDLPGIARTAEEGQPKDIHDQIVAMIEKYARKERTIMVTVFAAVNDPATCEAFNIAEDLDPQGERTLGLITKCDRWVRDEMDLTAQLSNKGAIKLKLGYIAVRNSTQEELDAGITPEEAAEVEQEFFSQSMFDPCRDAGASLGRAALAETVTAVLVNRIERTLPGVAADLEASLKATSESLADWDRRTLGVTESGNDLRGNLKGLCVQLVAALQERLVRRALPGVTVNLAPRLRRHCDTFSEAVRHVCTEKGCFEGYPLPEKGEGEEGLSFLDRIGKILDENRGLYPPGIIDPIILDVITAETCGNIRPHFDAFCEAVDADVSAVLEEVVIGVVGESPVLQWIRYSVGELFKEVFADARVAAEKCMRAESLLQLTANHYMTETVHQKRVDFLVKQSGLEYIGGGAMYRDGIIQRLRDGFSKLSTTEMEKHEASFLVSAYLKTIGKKLGDSLSQIYVSDAVIDREKTTGRLLDSLLAKLDGMDTEGLEALLRLSRTDRDTIKRLREAKVNLGLALDRVREVLKGGVASLPLQK</sequence>
<gene>
    <name evidence="5" type="ORF">KIPB_003303</name>
</gene>
<dbReference type="InterPro" id="IPR022812">
    <property type="entry name" value="Dynamin"/>
</dbReference>
<dbReference type="GO" id="GO:0016020">
    <property type="term" value="C:membrane"/>
    <property type="evidence" value="ECO:0007669"/>
    <property type="project" value="TreeGrafter"/>
</dbReference>
<dbReference type="InterPro" id="IPR030381">
    <property type="entry name" value="G_DYNAMIN_dom"/>
</dbReference>
<comment type="similarity">
    <text evidence="3">Belongs to the TRAFAC class dynamin-like GTPase superfamily. Dynamin/Fzo/YdjA family.</text>
</comment>
<keyword evidence="2 3" id="KW-0342">GTP-binding</keyword>
<dbReference type="PROSITE" id="PS51718">
    <property type="entry name" value="G_DYNAMIN_2"/>
    <property type="match status" value="1"/>
</dbReference>
<protein>
    <submittedName>
        <fullName evidence="5">Dynamin superfamily protein</fullName>
    </submittedName>
</protein>
<dbReference type="InterPro" id="IPR000375">
    <property type="entry name" value="Dynamin_stalk"/>
</dbReference>
<dbReference type="GO" id="GO:0000266">
    <property type="term" value="P:mitochondrial fission"/>
    <property type="evidence" value="ECO:0007669"/>
    <property type="project" value="TreeGrafter"/>
</dbReference>
<dbReference type="InterPro" id="IPR019762">
    <property type="entry name" value="Dynamin_GTPase_CS"/>
</dbReference>
<dbReference type="PANTHER" id="PTHR11566">
    <property type="entry name" value="DYNAMIN"/>
    <property type="match status" value="1"/>
</dbReference>
<keyword evidence="1 3" id="KW-0547">Nucleotide-binding</keyword>
<evidence type="ECO:0000313" key="5">
    <source>
        <dbReference type="EMBL" id="GIQ82207.1"/>
    </source>
</evidence>
<dbReference type="InterPro" id="IPR001401">
    <property type="entry name" value="Dynamin_GTPase"/>
</dbReference>